<dbReference type="GO" id="GO:0004497">
    <property type="term" value="F:monooxygenase activity"/>
    <property type="evidence" value="ECO:0007669"/>
    <property type="project" value="InterPro"/>
</dbReference>
<dbReference type="GO" id="GO:0016705">
    <property type="term" value="F:oxidoreductase activity, acting on paired donors, with incorporation or reduction of molecular oxygen"/>
    <property type="evidence" value="ECO:0007669"/>
    <property type="project" value="InterPro"/>
</dbReference>
<dbReference type="InterPro" id="IPR050665">
    <property type="entry name" value="Cytochrome_P450_Monooxygen"/>
</dbReference>
<dbReference type="SUPFAM" id="SSF48264">
    <property type="entry name" value="Cytochrome P450"/>
    <property type="match status" value="1"/>
</dbReference>
<dbReference type="GO" id="GO:0016020">
    <property type="term" value="C:membrane"/>
    <property type="evidence" value="ECO:0007669"/>
    <property type="project" value="UniProtKB-SubCell"/>
</dbReference>
<protein>
    <recommendedName>
        <fullName evidence="12">Cytochrome P450</fullName>
    </recommendedName>
</protein>
<dbReference type="Pfam" id="PF00067">
    <property type="entry name" value="p450"/>
    <property type="match status" value="1"/>
</dbReference>
<dbReference type="AlphaFoldDB" id="A0A370BHR5"/>
<evidence type="ECO:0000313" key="10">
    <source>
        <dbReference type="EMBL" id="RDH15007.1"/>
    </source>
</evidence>
<organism evidence="10 11">
    <name type="scientific">Aspergillus niger ATCC 13496</name>
    <dbReference type="NCBI Taxonomy" id="1353008"/>
    <lineage>
        <taxon>Eukaryota</taxon>
        <taxon>Fungi</taxon>
        <taxon>Dikarya</taxon>
        <taxon>Ascomycota</taxon>
        <taxon>Pezizomycotina</taxon>
        <taxon>Eurotiomycetes</taxon>
        <taxon>Eurotiomycetidae</taxon>
        <taxon>Eurotiales</taxon>
        <taxon>Aspergillaceae</taxon>
        <taxon>Aspergillus</taxon>
        <taxon>Aspergillus subgen. Circumdati</taxon>
    </lineage>
</organism>
<keyword evidence="5 9" id="KW-1133">Transmembrane helix</keyword>
<keyword evidence="4" id="KW-0479">Metal-binding</keyword>
<keyword evidence="7" id="KW-0408">Iron</keyword>
<evidence type="ECO:0000256" key="9">
    <source>
        <dbReference type="SAM" id="Phobius"/>
    </source>
</evidence>
<dbReference type="InterPro" id="IPR036396">
    <property type="entry name" value="Cyt_P450_sf"/>
</dbReference>
<keyword evidence="2" id="KW-0349">Heme</keyword>
<sequence>MTITTLMKFILAKYPYSKLCHCPYPKMFSGILKGIALLILILFVRFKYTHSFLHKTTIFKTPKQCHMIIAADGQFFDKRNLLSPYEARTFSNSRFKSAFCIQNAFTSSDQDFVNEHVKNIKVLINLTPLEWNHLSQSLQQTARYWVNSSEGTVHLAGITQTLSLRLVLVGVCKLDSRISVSEDPYFADFARCINKSWILAKGPDILPFEDNEELQDYIGIFFPSCGPIQPEENPLNVILPGYETSWRVALRMFLEIRRAENQVWVDKMVSFALHPTKVQFQDNSDGISAEALLSEALRLYPPTRRIRRTFRFENGRNGAVDEDTFAADIEACHLDKSIWGTDALEYKPSRFATLTDEQKEAYMPFGSSPFLCPAKPVFGPRMIGMVVGILFFALQEVGSWRLVGRDTHSANGYVSGERLNNDRGAFDDLLLYLNTK</sequence>
<keyword evidence="8 9" id="KW-0472">Membrane</keyword>
<evidence type="ECO:0000256" key="2">
    <source>
        <dbReference type="ARBA" id="ARBA00022617"/>
    </source>
</evidence>
<dbReference type="InterPro" id="IPR001128">
    <property type="entry name" value="Cyt_P450"/>
</dbReference>
<dbReference type="EMBL" id="KZ851955">
    <property type="protein sequence ID" value="RDH15007.1"/>
    <property type="molecule type" value="Genomic_DNA"/>
</dbReference>
<dbReference type="GO" id="GO:0005506">
    <property type="term" value="F:iron ion binding"/>
    <property type="evidence" value="ECO:0007669"/>
    <property type="project" value="InterPro"/>
</dbReference>
<evidence type="ECO:0000256" key="4">
    <source>
        <dbReference type="ARBA" id="ARBA00022723"/>
    </source>
</evidence>
<proteinExistence type="predicted"/>
<dbReference type="Proteomes" id="UP000253845">
    <property type="component" value="Unassembled WGS sequence"/>
</dbReference>
<evidence type="ECO:0000256" key="7">
    <source>
        <dbReference type="ARBA" id="ARBA00023004"/>
    </source>
</evidence>
<keyword evidence="3 9" id="KW-0812">Transmembrane</keyword>
<evidence type="ECO:0008006" key="12">
    <source>
        <dbReference type="Google" id="ProtNLM"/>
    </source>
</evidence>
<reference evidence="10 11" key="1">
    <citation type="submission" date="2018-07" db="EMBL/GenBank/DDBJ databases">
        <title>Section-level genome sequencing of Aspergillus section Nigri to investigate inter- and intra-species variation.</title>
        <authorList>
            <consortium name="DOE Joint Genome Institute"/>
            <person name="Vesth T.C."/>
            <person name="Nybo J.L."/>
            <person name="Theobald S."/>
            <person name="Frisvad J.C."/>
            <person name="Larsen T.O."/>
            <person name="Nielsen K.F."/>
            <person name="Hoof J.B."/>
            <person name="Brandl J."/>
            <person name="Salamov A."/>
            <person name="Riley R."/>
            <person name="Gladden J.M."/>
            <person name="Phatale P."/>
            <person name="Nielsen M.T."/>
            <person name="Lyhne E.K."/>
            <person name="Kogle M.E."/>
            <person name="Strasser K."/>
            <person name="McDonnell E."/>
            <person name="Barry K."/>
            <person name="Clum A."/>
            <person name="Chen C."/>
            <person name="Nolan M."/>
            <person name="Sandor L."/>
            <person name="Kuo A."/>
            <person name="Lipzen A."/>
            <person name="Hainaut M."/>
            <person name="Drula E."/>
            <person name="Tsang A."/>
            <person name="Magnuson J.K."/>
            <person name="Henrissat B."/>
            <person name="Wiebenga A."/>
            <person name="Simmons B.A."/>
            <person name="Makela M.R."/>
            <person name="De vries R.P."/>
            <person name="Grigoriev I.V."/>
            <person name="Mortensen U.H."/>
            <person name="Baker S.E."/>
            <person name="Andersen M.R."/>
        </authorList>
    </citation>
    <scope>NUCLEOTIDE SEQUENCE [LARGE SCALE GENOMIC DNA]</scope>
    <source>
        <strain evidence="10 11">ATCC 13496</strain>
    </source>
</reference>
<name>A0A370BHR5_ASPNG</name>
<evidence type="ECO:0000256" key="5">
    <source>
        <dbReference type="ARBA" id="ARBA00022989"/>
    </source>
</evidence>
<evidence type="ECO:0000256" key="6">
    <source>
        <dbReference type="ARBA" id="ARBA00023002"/>
    </source>
</evidence>
<evidence type="ECO:0000256" key="8">
    <source>
        <dbReference type="ARBA" id="ARBA00023136"/>
    </source>
</evidence>
<keyword evidence="6" id="KW-0560">Oxidoreductase</keyword>
<accession>A0A370BHR5</accession>
<evidence type="ECO:0000256" key="1">
    <source>
        <dbReference type="ARBA" id="ARBA00004370"/>
    </source>
</evidence>
<dbReference type="Gene3D" id="1.10.630.10">
    <property type="entry name" value="Cytochrome P450"/>
    <property type="match status" value="1"/>
</dbReference>
<evidence type="ECO:0000313" key="11">
    <source>
        <dbReference type="Proteomes" id="UP000253845"/>
    </source>
</evidence>
<dbReference type="VEuPathDB" id="FungiDB:M747DRAFT_361360"/>
<dbReference type="PANTHER" id="PTHR24282">
    <property type="entry name" value="CYTOCHROME P450 FAMILY MEMBER"/>
    <property type="match status" value="1"/>
</dbReference>
<gene>
    <name evidence="10" type="ORF">M747DRAFT_361360</name>
</gene>
<dbReference type="CDD" id="cd20626">
    <property type="entry name" value="CYP_Pc22g25500-like"/>
    <property type="match status" value="1"/>
</dbReference>
<feature type="transmembrane region" description="Helical" evidence="9">
    <location>
        <begin position="27"/>
        <end position="46"/>
    </location>
</feature>
<evidence type="ECO:0000256" key="3">
    <source>
        <dbReference type="ARBA" id="ARBA00022692"/>
    </source>
</evidence>
<comment type="subcellular location">
    <subcellularLocation>
        <location evidence="1">Membrane</location>
    </subcellularLocation>
</comment>
<dbReference type="GO" id="GO:0020037">
    <property type="term" value="F:heme binding"/>
    <property type="evidence" value="ECO:0007669"/>
    <property type="project" value="InterPro"/>
</dbReference>
<dbReference type="PANTHER" id="PTHR24282:SF211">
    <property type="entry name" value="CYTOCHROME P450-RELATED"/>
    <property type="match status" value="1"/>
</dbReference>